<evidence type="ECO:0000313" key="1">
    <source>
        <dbReference type="Proteomes" id="UP000095286"/>
    </source>
</evidence>
<sequence length="742" mass="83688">MADILRSPQTPQMCQQQTSLEHQTNDRCKDQSTNINSGDTNSIVSHSDDSFGHTTPRFENTTPRFESFVMTGDKILKLNSATSVGYPQMGRTRIPRRSNIGSISARSEVTSSPRENNFNESFESSEQIGLNMKANDSSSINNNTQIAMNDSDQMSNVILEGESGDVSSKKGDSAINTTKNVTRWLAGDDNKYPSFIVPQNNEMTYSASDADQSSSFFEVENGRHGSIEAKPIGSETTLQEISTGVIRLSDSEFSKETMHELKNKADQMFNLREYNLKEIMDILSINDPLHVQVQAYFFEHFYFTGIRIDAAIRELIQHVSLIGDTDKIVSFMMLFAARYFSTNPDLYESLDDVHVLSCAILMLNMNLHNPACDVHMTCRDFIKSFGIHKYNVSTLKLIYASIQEEPLKYNITNGSHTASSSTLKKNSAVKKSIRRRKSDKPIMSSPSKEQVIYKQGYMKRKCLYDLDGEKMPKGRRSWNTVYATIMGLSLHLHKNEDAYKENRFGRFTKCIPLHHVLSEQATDYTKRKFVFRVKTPKGGEFLFQSDSPEEVNQWIQSINYAAAAFSSPALAVPSSSRPISSRPVMPTGVTVLNISDQLKVHREKMSEMNNELEKIIINAPPQRSTNKAVLEYFSQEQYFVKERQRYQTYVSILENKLEKVKTYDVASIGSKLNSGVRPSFSTSQTLPLTGIEPTTSAKYKSPTAEHDDTFVLARRQSSDKSLSIDSYKVCSIQTHESPDSNG</sequence>
<evidence type="ECO:0000313" key="2">
    <source>
        <dbReference type="WBParaSite" id="RSKR_0000778200.1"/>
    </source>
</evidence>
<dbReference type="WBParaSite" id="RSKR_0000778200.1">
    <property type="protein sequence ID" value="RSKR_0000778200.1"/>
    <property type="gene ID" value="RSKR_0000778200"/>
</dbReference>
<proteinExistence type="predicted"/>
<accession>A0AC35U570</accession>
<organism evidence="1 2">
    <name type="scientific">Rhabditophanes sp. KR3021</name>
    <dbReference type="NCBI Taxonomy" id="114890"/>
    <lineage>
        <taxon>Eukaryota</taxon>
        <taxon>Metazoa</taxon>
        <taxon>Ecdysozoa</taxon>
        <taxon>Nematoda</taxon>
        <taxon>Chromadorea</taxon>
        <taxon>Rhabditida</taxon>
        <taxon>Tylenchina</taxon>
        <taxon>Panagrolaimomorpha</taxon>
        <taxon>Strongyloidoidea</taxon>
        <taxon>Alloionematidae</taxon>
        <taxon>Rhabditophanes</taxon>
    </lineage>
</organism>
<protein>
    <submittedName>
        <fullName evidence="2">PH domain-containing protein</fullName>
    </submittedName>
</protein>
<reference evidence="2" key="1">
    <citation type="submission" date="2016-11" db="UniProtKB">
        <authorList>
            <consortium name="WormBaseParasite"/>
        </authorList>
    </citation>
    <scope>IDENTIFICATION</scope>
    <source>
        <strain evidence="2">KR3021</strain>
    </source>
</reference>
<name>A0AC35U570_9BILA</name>
<dbReference type="Proteomes" id="UP000095286">
    <property type="component" value="Unplaced"/>
</dbReference>